<dbReference type="PROSITE" id="PS50932">
    <property type="entry name" value="HTH_LACI_2"/>
    <property type="match status" value="1"/>
</dbReference>
<keyword evidence="4" id="KW-0238">DNA-binding</keyword>
<dbReference type="SMART" id="SM00354">
    <property type="entry name" value="HTH_LACI"/>
    <property type="match status" value="1"/>
</dbReference>
<keyword evidence="3" id="KW-0805">Transcription regulation</keyword>
<dbReference type="Pfam" id="PF00348">
    <property type="entry name" value="polyprenyl_synt"/>
    <property type="match status" value="1"/>
</dbReference>
<accession>A0A4R7UTE0</accession>
<organism evidence="7 8">
    <name type="scientific">Actinophytocola oryzae</name>
    <dbReference type="NCBI Taxonomy" id="502181"/>
    <lineage>
        <taxon>Bacteria</taxon>
        <taxon>Bacillati</taxon>
        <taxon>Actinomycetota</taxon>
        <taxon>Actinomycetes</taxon>
        <taxon>Pseudonocardiales</taxon>
        <taxon>Pseudonocardiaceae</taxon>
    </lineage>
</organism>
<dbReference type="Gene3D" id="3.40.50.2300">
    <property type="match status" value="1"/>
</dbReference>
<dbReference type="Gene3D" id="1.10.260.40">
    <property type="entry name" value="lambda repressor-like DNA-binding domains"/>
    <property type="match status" value="1"/>
</dbReference>
<dbReference type="GO" id="GO:0003677">
    <property type="term" value="F:DNA binding"/>
    <property type="evidence" value="ECO:0007669"/>
    <property type="project" value="UniProtKB-KW"/>
</dbReference>
<dbReference type="PROSITE" id="PS00723">
    <property type="entry name" value="POLYPRENYL_SYNTHASE_1"/>
    <property type="match status" value="1"/>
</dbReference>
<keyword evidence="2" id="KW-0460">Magnesium</keyword>
<proteinExistence type="predicted"/>
<dbReference type="InterPro" id="IPR010982">
    <property type="entry name" value="Lambda_DNA-bd_dom_sf"/>
</dbReference>
<dbReference type="Proteomes" id="UP000294927">
    <property type="component" value="Unassembled WGS sequence"/>
</dbReference>
<comment type="caution">
    <text evidence="7">The sequence shown here is derived from an EMBL/GenBank/DDBJ whole genome shotgun (WGS) entry which is preliminary data.</text>
</comment>
<dbReference type="OrthoDB" id="4497239at2"/>
<dbReference type="AlphaFoldDB" id="A0A4R7UTE0"/>
<dbReference type="InterPro" id="IPR000843">
    <property type="entry name" value="HTH_LacI"/>
</dbReference>
<dbReference type="GO" id="GO:0046872">
    <property type="term" value="F:metal ion binding"/>
    <property type="evidence" value="ECO:0007669"/>
    <property type="project" value="UniProtKB-KW"/>
</dbReference>
<dbReference type="SUPFAM" id="SSF47413">
    <property type="entry name" value="lambda repressor-like DNA-binding domains"/>
    <property type="match status" value="1"/>
</dbReference>
<keyword evidence="1" id="KW-0479">Metal-binding</keyword>
<evidence type="ECO:0000256" key="2">
    <source>
        <dbReference type="ARBA" id="ARBA00022842"/>
    </source>
</evidence>
<keyword evidence="5" id="KW-0804">Transcription</keyword>
<dbReference type="PANTHER" id="PTHR12001:SF86">
    <property type="entry name" value="GERANYLGERANYL DIPHOSPHATE SYNTHASE"/>
    <property type="match status" value="1"/>
</dbReference>
<dbReference type="InterPro" id="IPR000092">
    <property type="entry name" value="Polyprenyl_synt"/>
</dbReference>
<evidence type="ECO:0000256" key="4">
    <source>
        <dbReference type="ARBA" id="ARBA00023125"/>
    </source>
</evidence>
<dbReference type="SUPFAM" id="SSF53822">
    <property type="entry name" value="Periplasmic binding protein-like I"/>
    <property type="match status" value="1"/>
</dbReference>
<feature type="domain" description="HTH lacI-type" evidence="6">
    <location>
        <begin position="359"/>
        <end position="415"/>
    </location>
</feature>
<evidence type="ECO:0000313" key="8">
    <source>
        <dbReference type="Proteomes" id="UP000294927"/>
    </source>
</evidence>
<dbReference type="GO" id="GO:0006355">
    <property type="term" value="P:regulation of DNA-templated transcription"/>
    <property type="evidence" value="ECO:0007669"/>
    <property type="project" value="InterPro"/>
</dbReference>
<keyword evidence="8" id="KW-1185">Reference proteome</keyword>
<gene>
    <name evidence="7" type="ORF">CLV71_12827</name>
</gene>
<sequence>MAPLDIAVGRTGVGILEWTRGLVDPALRAAVDRLPKPVGRIAGYHFGWQDEEGTPVDGPCTGGKSIRPALVLLAAKAVGGTPEQALPAACAAELVHSFSLLHDDVMDRDLTRRHRPTSWTVFGSSAAILAGDALLTLAFHVLADAEQSKAAAGMRTLSSVLYDLVDGQCADISFEERADVTLAECVRMAAGKTGALLGRACGLGAIFGGGERTQVDRLREFGEHLGLAFQFVDDLLGIWDDPAVTGKAVHSDLFNRKKSLPVVATLTSGTAAGEELADLYFRDRALTGGDLTRAAELIESGGGRSWAEKQSREHLDLALSCLCDAGLDQYAAAEPALRWWYDRRDSGDERLMTPPTKRVTSADVAQAAGVSRATVSYVLNDRPGQSIPEATRRRIIETAERLEYRPHGTARSLASGRSDIVLLSVPDLPIGASISRFVEELATALAESGLTLVTHLASAGGRPLPDVCATVGATAVIGFTPFDTDIVRALRRAGAEVVLPSPIDDAAPMLPIGHVQARHLVDRGHRRLGYALPAHPNFEQTAAERLLGVTEICVEARLPPPMTVTLRLDEDTAADAVHQWSEAGITGICAFNDETAIAVLAGARRRNLHIPGDIAVIGADDIPVAPLTTPPLTTVRFDLHAAARRRAETLVASLSGRVMPNAATTGADARLIRRSST</sequence>
<evidence type="ECO:0000313" key="7">
    <source>
        <dbReference type="EMBL" id="TDV37763.1"/>
    </source>
</evidence>
<evidence type="ECO:0000256" key="3">
    <source>
        <dbReference type="ARBA" id="ARBA00023015"/>
    </source>
</evidence>
<evidence type="ECO:0000256" key="1">
    <source>
        <dbReference type="ARBA" id="ARBA00022723"/>
    </source>
</evidence>
<dbReference type="CDD" id="cd01392">
    <property type="entry name" value="HTH_LacI"/>
    <property type="match status" value="1"/>
</dbReference>
<dbReference type="InterPro" id="IPR046335">
    <property type="entry name" value="LacI/GalR-like_sensor"/>
</dbReference>
<dbReference type="GO" id="GO:0004659">
    <property type="term" value="F:prenyltransferase activity"/>
    <property type="evidence" value="ECO:0007669"/>
    <property type="project" value="InterPro"/>
</dbReference>
<dbReference type="SFLD" id="SFLDS00005">
    <property type="entry name" value="Isoprenoid_Synthase_Type_I"/>
    <property type="match status" value="1"/>
</dbReference>
<dbReference type="InterPro" id="IPR008949">
    <property type="entry name" value="Isoprenoid_synthase_dom_sf"/>
</dbReference>
<reference evidence="7 8" key="1">
    <citation type="submission" date="2019-03" db="EMBL/GenBank/DDBJ databases">
        <title>Genomic Encyclopedia of Archaeal and Bacterial Type Strains, Phase II (KMG-II): from individual species to whole genera.</title>
        <authorList>
            <person name="Goeker M."/>
        </authorList>
    </citation>
    <scope>NUCLEOTIDE SEQUENCE [LARGE SCALE GENOMIC DNA]</scope>
    <source>
        <strain evidence="7 8">DSM 45499</strain>
    </source>
</reference>
<dbReference type="PANTHER" id="PTHR12001">
    <property type="entry name" value="GERANYLGERANYL PYROPHOSPHATE SYNTHASE"/>
    <property type="match status" value="1"/>
</dbReference>
<dbReference type="Pfam" id="PF00356">
    <property type="entry name" value="LacI"/>
    <property type="match status" value="1"/>
</dbReference>
<dbReference type="Pfam" id="PF13377">
    <property type="entry name" value="Peripla_BP_3"/>
    <property type="match status" value="1"/>
</dbReference>
<dbReference type="InterPro" id="IPR033749">
    <property type="entry name" value="Polyprenyl_synt_CS"/>
</dbReference>
<dbReference type="EMBL" id="SOCP01000028">
    <property type="protein sequence ID" value="TDV37763.1"/>
    <property type="molecule type" value="Genomic_DNA"/>
</dbReference>
<dbReference type="Gene3D" id="1.10.600.10">
    <property type="entry name" value="Farnesyl Diphosphate Synthase"/>
    <property type="match status" value="1"/>
</dbReference>
<dbReference type="GO" id="GO:0008299">
    <property type="term" value="P:isoprenoid biosynthetic process"/>
    <property type="evidence" value="ECO:0007669"/>
    <property type="project" value="InterPro"/>
</dbReference>
<dbReference type="CDD" id="cd00685">
    <property type="entry name" value="Trans_IPPS_HT"/>
    <property type="match status" value="1"/>
</dbReference>
<dbReference type="InterPro" id="IPR028082">
    <property type="entry name" value="Peripla_BP_I"/>
</dbReference>
<protein>
    <submittedName>
        <fullName evidence="7">Geranylgeranyl pyrophosphate synthase</fullName>
    </submittedName>
</protein>
<dbReference type="SUPFAM" id="SSF48576">
    <property type="entry name" value="Terpenoid synthases"/>
    <property type="match status" value="1"/>
</dbReference>
<evidence type="ECO:0000256" key="5">
    <source>
        <dbReference type="ARBA" id="ARBA00023163"/>
    </source>
</evidence>
<name>A0A4R7UTE0_9PSEU</name>
<dbReference type="SFLD" id="SFLDG01017">
    <property type="entry name" value="Polyprenyl_Transferase_Like"/>
    <property type="match status" value="1"/>
</dbReference>
<evidence type="ECO:0000259" key="6">
    <source>
        <dbReference type="PROSITE" id="PS50932"/>
    </source>
</evidence>